<dbReference type="RefSeq" id="WP_110611031.1">
    <property type="nucleotide sequence ID" value="NZ_PDOD01000004.1"/>
</dbReference>
<sequence>MDQKFSRMSMAELQQEIAELKVKAQKAEQMSMVNEFAVYERKMLMAQAYLMDPDEFHSGEKYELKDSPNEFFHIDYMNGVFAWGYRNGGKEQEGVPISILGERIK</sequence>
<gene>
    <name evidence="1" type="ORF">CR194_16400</name>
</gene>
<dbReference type="EMBL" id="PDOD01000004">
    <property type="protein sequence ID" value="PYZ92408.1"/>
    <property type="molecule type" value="Genomic_DNA"/>
</dbReference>
<dbReference type="Gene3D" id="2.30.30.340">
    <property type="entry name" value="Hypothetical protein YfhH like domains"/>
    <property type="match status" value="1"/>
</dbReference>
<keyword evidence="2" id="KW-1185">Reference proteome</keyword>
<dbReference type="OrthoDB" id="2353288at2"/>
<reference evidence="1 2" key="1">
    <citation type="submission" date="2017-10" db="EMBL/GenBank/DDBJ databases">
        <title>Bacillus sp. nov., a halophilic bacterium isolated from a Keqin Lake.</title>
        <authorList>
            <person name="Wang H."/>
        </authorList>
    </citation>
    <scope>NUCLEOTIDE SEQUENCE [LARGE SCALE GENOMIC DNA]</scope>
    <source>
        <strain evidence="1 2">KQ-12</strain>
    </source>
</reference>
<name>A0A323TAA1_9BACI</name>
<dbReference type="InterPro" id="IPR014938">
    <property type="entry name" value="YfhH-like"/>
</dbReference>
<dbReference type="Pfam" id="PF08838">
    <property type="entry name" value="DUF1811"/>
    <property type="match status" value="1"/>
</dbReference>
<dbReference type="Gene3D" id="1.10.287.880">
    <property type="entry name" value="Hypothetical protein YfhH domain"/>
    <property type="match status" value="1"/>
</dbReference>
<dbReference type="Proteomes" id="UP000248214">
    <property type="component" value="Unassembled WGS sequence"/>
</dbReference>
<dbReference type="InterPro" id="IPR036289">
    <property type="entry name" value="YfhH"/>
</dbReference>
<dbReference type="SUPFAM" id="SSF101697">
    <property type="entry name" value="Hypothetical protein YfhH"/>
    <property type="match status" value="1"/>
</dbReference>
<evidence type="ECO:0000313" key="1">
    <source>
        <dbReference type="EMBL" id="PYZ92408.1"/>
    </source>
</evidence>
<accession>A0A323TAA1</accession>
<dbReference type="AlphaFoldDB" id="A0A323TAA1"/>
<comment type="caution">
    <text evidence="1">The sequence shown here is derived from an EMBL/GenBank/DDBJ whole genome shotgun (WGS) entry which is preliminary data.</text>
</comment>
<proteinExistence type="predicted"/>
<evidence type="ECO:0000313" key="2">
    <source>
        <dbReference type="Proteomes" id="UP000248214"/>
    </source>
</evidence>
<organism evidence="1 2">
    <name type="scientific">Salipaludibacillus keqinensis</name>
    <dbReference type="NCBI Taxonomy" id="2045207"/>
    <lineage>
        <taxon>Bacteria</taxon>
        <taxon>Bacillati</taxon>
        <taxon>Bacillota</taxon>
        <taxon>Bacilli</taxon>
        <taxon>Bacillales</taxon>
        <taxon>Bacillaceae</taxon>
    </lineage>
</organism>
<protein>
    <submittedName>
        <fullName evidence="1">Uncharacterized protein</fullName>
    </submittedName>
</protein>